<dbReference type="SUPFAM" id="SSF50156">
    <property type="entry name" value="PDZ domain-like"/>
    <property type="match status" value="1"/>
</dbReference>
<dbReference type="InterPro" id="IPR009003">
    <property type="entry name" value="Peptidase_S1_PA"/>
</dbReference>
<dbReference type="SUPFAM" id="SSF50494">
    <property type="entry name" value="Trypsin-like serine proteases"/>
    <property type="match status" value="1"/>
</dbReference>
<keyword evidence="4" id="KW-1185">Reference proteome</keyword>
<evidence type="ECO:0000256" key="1">
    <source>
        <dbReference type="SAM" id="Phobius"/>
    </source>
</evidence>
<dbReference type="InterPro" id="IPR008763">
    <property type="entry name" value="Peptidase_S55"/>
</dbReference>
<reference evidence="3 4" key="1">
    <citation type="submission" date="2016-10" db="EMBL/GenBank/DDBJ databases">
        <authorList>
            <person name="de Groot N.N."/>
        </authorList>
    </citation>
    <scope>NUCLEOTIDE SEQUENCE [LARGE SCALE GENOMIC DNA]</scope>
    <source>
        <strain evidence="3 4">DSM 9179</strain>
    </source>
</reference>
<dbReference type="AlphaFoldDB" id="A0A1I0RVG3"/>
<feature type="transmembrane region" description="Helical" evidence="1">
    <location>
        <begin position="12"/>
        <end position="33"/>
    </location>
</feature>
<dbReference type="NCBIfam" id="TIGR02860">
    <property type="entry name" value="spore_IV_B"/>
    <property type="match status" value="1"/>
</dbReference>
<dbReference type="InterPro" id="IPR036034">
    <property type="entry name" value="PDZ_sf"/>
</dbReference>
<accession>A0A1I0RVG3</accession>
<gene>
    <name evidence="3" type="ORF">SAMN05421659_12530</name>
</gene>
<protein>
    <submittedName>
        <fullName evidence="3">Stage IV sporulation protein B</fullName>
    </submittedName>
</protein>
<dbReference type="STRING" id="99656.SAMN05421659_12530"/>
<dbReference type="PROSITE" id="PS51494">
    <property type="entry name" value="SPOIVB"/>
    <property type="match status" value="1"/>
</dbReference>
<dbReference type="Proteomes" id="UP000199701">
    <property type="component" value="Unassembled WGS sequence"/>
</dbReference>
<dbReference type="EMBL" id="FOJI01000025">
    <property type="protein sequence ID" value="SEW45394.1"/>
    <property type="molecule type" value="Genomic_DNA"/>
</dbReference>
<dbReference type="Pfam" id="PF05580">
    <property type="entry name" value="Peptidase_S55"/>
    <property type="match status" value="1"/>
</dbReference>
<evidence type="ECO:0000259" key="2">
    <source>
        <dbReference type="PROSITE" id="PS51494"/>
    </source>
</evidence>
<evidence type="ECO:0000313" key="4">
    <source>
        <dbReference type="Proteomes" id="UP000199701"/>
    </source>
</evidence>
<dbReference type="Gene3D" id="2.30.42.10">
    <property type="match status" value="1"/>
</dbReference>
<name>A0A1I0RVG3_9FIRM</name>
<dbReference type="RefSeq" id="WP_170841514.1">
    <property type="nucleotide sequence ID" value="NZ_FOJI01000025.1"/>
</dbReference>
<keyword evidence="1" id="KW-0812">Transmembrane</keyword>
<keyword evidence="1" id="KW-1133">Transmembrane helix</keyword>
<organism evidence="3 4">
    <name type="scientific">[Clostridium] fimetarium</name>
    <dbReference type="NCBI Taxonomy" id="99656"/>
    <lineage>
        <taxon>Bacteria</taxon>
        <taxon>Bacillati</taxon>
        <taxon>Bacillota</taxon>
        <taxon>Clostridia</taxon>
        <taxon>Lachnospirales</taxon>
        <taxon>Lachnospiraceae</taxon>
    </lineage>
</organism>
<evidence type="ECO:0000313" key="3">
    <source>
        <dbReference type="EMBL" id="SEW45394.1"/>
    </source>
</evidence>
<sequence length="414" mass="45110">MTKVSVKTKYRLFFFLLLCVSVTLISVFSVNYIDKKIPNKINIFKNEVKTIDFNLPLTGEISSNSVTSINFNNPISFHAGDIGEYSLNVKLFGLFNFKTVTINVVEEQQLIPCGFPIGIYMKTEGLLVVNTGNVIDSDGISVCPAEGKLKAGDYITTINGEKVLTKNDLIADINKVGDQNIILGLIRNNESIEVRLLPVKDASGEYKIGTWIRDDAQGIGTLTYIDANSNFGALGHGISDVDVGQLLKLNGGILYNAKVVSIIKGKAGAPGEFVGTIDYNAKNQIGIITSNTSSGIFGTISTQIIDEYKLEPMDIGYKYEVHKGSAKIRSYVENSMKDYEIDILESDPASNGEGKNITFKVIDPELLQITNGIVQGMSGSPIIQDNKIIGAVTHVFVDDSTMGYGIFVENMLNK</sequence>
<feature type="domain" description="Peptidase S55" evidence="2">
    <location>
        <begin position="190"/>
        <end position="414"/>
    </location>
</feature>
<keyword evidence="1" id="KW-0472">Membrane</keyword>
<proteinExistence type="predicted"/>
<dbReference type="InterPro" id="IPR014219">
    <property type="entry name" value="SpoIVB"/>
</dbReference>